<name>A0A5R8M6H0_9FLAO</name>
<dbReference type="EMBL" id="VBUK01000003">
    <property type="protein sequence ID" value="TLF45153.1"/>
    <property type="molecule type" value="Genomic_DNA"/>
</dbReference>
<dbReference type="Proteomes" id="UP000308382">
    <property type="component" value="Unassembled WGS sequence"/>
</dbReference>
<dbReference type="AlphaFoldDB" id="A0A5R8M6H0"/>
<reference evidence="1 2" key="1">
    <citation type="journal article" date="2017" name="Int. J. Syst. Evol. Microbiol.">
        <title>Maripseudobacter aurantiacus gen. nov., sp. nov., a novel member of the family Flavobacteriaceae isolated from a sedimentation basin.</title>
        <authorList>
            <person name="Chen C."/>
            <person name="Su Y."/>
            <person name="Tao T."/>
            <person name="Fu G."/>
            <person name="Zhang C."/>
            <person name="Sun C."/>
            <person name="Zhang X."/>
            <person name="Wu M."/>
        </authorList>
    </citation>
    <scope>NUCLEOTIDE SEQUENCE [LARGE SCALE GENOMIC DNA]</scope>
    <source>
        <strain evidence="2">CDA4</strain>
    </source>
</reference>
<gene>
    <name evidence="1" type="ORF">FEK29_07120</name>
</gene>
<accession>A0A5R8M6H0</accession>
<dbReference type="OrthoDB" id="1191002at2"/>
<comment type="caution">
    <text evidence="1">The sequence shown here is derived from an EMBL/GenBank/DDBJ whole genome shotgun (WGS) entry which is preliminary data.</text>
</comment>
<keyword evidence="2" id="KW-1185">Reference proteome</keyword>
<evidence type="ECO:0000313" key="2">
    <source>
        <dbReference type="Proteomes" id="UP000308382"/>
    </source>
</evidence>
<protein>
    <recommendedName>
        <fullName evidence="3">TonB C-terminal domain-containing protein</fullName>
    </recommendedName>
</protein>
<dbReference type="PROSITE" id="PS51257">
    <property type="entry name" value="PROKAR_LIPOPROTEIN"/>
    <property type="match status" value="1"/>
</dbReference>
<organism evidence="1 2">
    <name type="scientific">Maribacter aurantiacus</name>
    <dbReference type="NCBI Taxonomy" id="1882343"/>
    <lineage>
        <taxon>Bacteria</taxon>
        <taxon>Pseudomonadati</taxon>
        <taxon>Bacteroidota</taxon>
        <taxon>Flavobacteriia</taxon>
        <taxon>Flavobacteriales</taxon>
        <taxon>Flavobacteriaceae</taxon>
        <taxon>Maribacter</taxon>
    </lineage>
</organism>
<evidence type="ECO:0000313" key="1">
    <source>
        <dbReference type="EMBL" id="TLF45153.1"/>
    </source>
</evidence>
<sequence length="161" mass="18359">MGDMQRILVLLVVLSLGSCNLFQSKEKRTQELINAELREMDWNSVDSYPLFMECDETASKEAQRKCFEHQLTTHFENTLREFEFTVDSDRGALVDVIFVIDAKGKISVVKIFKDAAILRQMPEFDGIITQSLKNIPPIAPALKRGIPVKTKFKIPIQLNTN</sequence>
<proteinExistence type="predicted"/>
<evidence type="ECO:0008006" key="3">
    <source>
        <dbReference type="Google" id="ProtNLM"/>
    </source>
</evidence>